<dbReference type="Proteomes" id="UP001589854">
    <property type="component" value="Unassembled WGS sequence"/>
</dbReference>
<protein>
    <recommendedName>
        <fullName evidence="3">Glycosyltransferase</fullName>
    </recommendedName>
</protein>
<gene>
    <name evidence="1" type="ORF">ACFFIX_12650</name>
</gene>
<name>A0ABV6GF39_9BACI</name>
<organism evidence="1 2">
    <name type="scientific">Metabacillus herbersteinensis</name>
    <dbReference type="NCBI Taxonomy" id="283816"/>
    <lineage>
        <taxon>Bacteria</taxon>
        <taxon>Bacillati</taxon>
        <taxon>Bacillota</taxon>
        <taxon>Bacilli</taxon>
        <taxon>Bacillales</taxon>
        <taxon>Bacillaceae</taxon>
        <taxon>Metabacillus</taxon>
    </lineage>
</organism>
<evidence type="ECO:0008006" key="3">
    <source>
        <dbReference type="Google" id="ProtNLM"/>
    </source>
</evidence>
<evidence type="ECO:0000313" key="2">
    <source>
        <dbReference type="Proteomes" id="UP001589854"/>
    </source>
</evidence>
<comment type="caution">
    <text evidence="1">The sequence shown here is derived from an EMBL/GenBank/DDBJ whole genome shotgun (WGS) entry which is preliminary data.</text>
</comment>
<accession>A0ABV6GF39</accession>
<evidence type="ECO:0000313" key="1">
    <source>
        <dbReference type="EMBL" id="MFC0272285.1"/>
    </source>
</evidence>
<proteinExistence type="predicted"/>
<reference evidence="1 2" key="1">
    <citation type="submission" date="2024-09" db="EMBL/GenBank/DDBJ databases">
        <authorList>
            <person name="Sun Q."/>
            <person name="Mori K."/>
        </authorList>
    </citation>
    <scope>NUCLEOTIDE SEQUENCE [LARGE SCALE GENOMIC DNA]</scope>
    <source>
        <strain evidence="1 2">CCM 7228</strain>
    </source>
</reference>
<dbReference type="RefSeq" id="WP_378934447.1">
    <property type="nucleotide sequence ID" value="NZ_JBHLVO010000009.1"/>
</dbReference>
<keyword evidence="2" id="KW-1185">Reference proteome</keyword>
<sequence>MQIIKKSDVAIGSLALHRNNMNEACPLKTREYLKYGLPTIIGYIDSDFIDADAPFLLKLTNEEESIKKGLSSIKQFIYDSRSITIQKSDVQHIFNDYKEKKRLEFMTKLFDKS</sequence>
<dbReference type="EMBL" id="JBHLVO010000009">
    <property type="protein sequence ID" value="MFC0272285.1"/>
    <property type="molecule type" value="Genomic_DNA"/>
</dbReference>